<reference evidence="2" key="1">
    <citation type="submission" date="2021-01" db="EMBL/GenBank/DDBJ databases">
        <authorList>
            <consortium name="Genoscope - CEA"/>
            <person name="William W."/>
        </authorList>
    </citation>
    <scope>NUCLEOTIDE SEQUENCE</scope>
</reference>
<keyword evidence="3" id="KW-1185">Reference proteome</keyword>
<evidence type="ECO:0000313" key="3">
    <source>
        <dbReference type="Proteomes" id="UP000692954"/>
    </source>
</evidence>
<dbReference type="AlphaFoldDB" id="A0A8S1M1V6"/>
<dbReference type="EMBL" id="CAJJDN010000031">
    <property type="protein sequence ID" value="CAD8073559.1"/>
    <property type="molecule type" value="Genomic_DNA"/>
</dbReference>
<feature type="transmembrane region" description="Helical" evidence="1">
    <location>
        <begin position="164"/>
        <end position="186"/>
    </location>
</feature>
<evidence type="ECO:0000313" key="2">
    <source>
        <dbReference type="EMBL" id="CAD8073559.1"/>
    </source>
</evidence>
<sequence length="187" mass="22155">MQQSSYAYESKFLKFYLIRIIQLFQEKTLKMGFREIKLYANTASKKKEFEIIKQSQQLFDGETYISTKEYSKILETLPKIKIIIDLSEHLKKKLESNPRQKFGSVKDTQCLIQQNEHKQSQEIITQRAINKFLSMKSIRCIGQNQINKQSQANQKTKKIIYQQFSIKLLLGLFIISSIYIMLICYFK</sequence>
<accession>A0A8S1M1V6</accession>
<gene>
    <name evidence="2" type="ORF">PSON_ATCC_30995.1.T0310021</name>
</gene>
<keyword evidence="1" id="KW-0812">Transmembrane</keyword>
<protein>
    <recommendedName>
        <fullName evidence="4">Transmembrane protein</fullName>
    </recommendedName>
</protein>
<evidence type="ECO:0000256" key="1">
    <source>
        <dbReference type="SAM" id="Phobius"/>
    </source>
</evidence>
<comment type="caution">
    <text evidence="2">The sequence shown here is derived from an EMBL/GenBank/DDBJ whole genome shotgun (WGS) entry which is preliminary data.</text>
</comment>
<dbReference type="OrthoDB" id="307118at2759"/>
<keyword evidence="1" id="KW-0472">Membrane</keyword>
<keyword evidence="1" id="KW-1133">Transmembrane helix</keyword>
<evidence type="ECO:0008006" key="4">
    <source>
        <dbReference type="Google" id="ProtNLM"/>
    </source>
</evidence>
<name>A0A8S1M1V6_9CILI</name>
<dbReference type="Proteomes" id="UP000692954">
    <property type="component" value="Unassembled WGS sequence"/>
</dbReference>
<proteinExistence type="predicted"/>
<organism evidence="2 3">
    <name type="scientific">Paramecium sonneborni</name>
    <dbReference type="NCBI Taxonomy" id="65129"/>
    <lineage>
        <taxon>Eukaryota</taxon>
        <taxon>Sar</taxon>
        <taxon>Alveolata</taxon>
        <taxon>Ciliophora</taxon>
        <taxon>Intramacronucleata</taxon>
        <taxon>Oligohymenophorea</taxon>
        <taxon>Peniculida</taxon>
        <taxon>Parameciidae</taxon>
        <taxon>Paramecium</taxon>
    </lineage>
</organism>